<gene>
    <name evidence="2" type="ORF">CKO45_31140</name>
</gene>
<dbReference type="InterPro" id="IPR011990">
    <property type="entry name" value="TPR-like_helical_dom_sf"/>
</dbReference>
<dbReference type="EMBL" id="NRSG01000650">
    <property type="protein sequence ID" value="MBK1662633.1"/>
    <property type="molecule type" value="Genomic_DNA"/>
</dbReference>
<name>A0ABS1D6W7_9PROT</name>
<dbReference type="Pfam" id="PF14559">
    <property type="entry name" value="TPR_19"/>
    <property type="match status" value="1"/>
</dbReference>
<dbReference type="SUPFAM" id="SSF53448">
    <property type="entry name" value="Nucleotide-diphospho-sugar transferases"/>
    <property type="match status" value="1"/>
</dbReference>
<dbReference type="InterPro" id="IPR007577">
    <property type="entry name" value="GlycoTrfase_DXD_sugar-bd_CS"/>
</dbReference>
<evidence type="ECO:0000313" key="3">
    <source>
        <dbReference type="Proteomes" id="UP000697995"/>
    </source>
</evidence>
<dbReference type="PANTHER" id="PTHR32385:SF15">
    <property type="entry name" value="INOSITOL PHOSPHOCERAMIDE MANNOSYLTRANSFERASE 1"/>
    <property type="match status" value="1"/>
</dbReference>
<dbReference type="PANTHER" id="PTHR32385">
    <property type="entry name" value="MANNOSYL PHOSPHORYLINOSITOL CERAMIDE SYNTHASE"/>
    <property type="match status" value="1"/>
</dbReference>
<comment type="caution">
    <text evidence="2">The sequence shown here is derived from an EMBL/GenBank/DDBJ whole genome shotgun (WGS) entry which is preliminary data.</text>
</comment>
<reference evidence="2 3" key="1">
    <citation type="journal article" date="2020" name="Microorganisms">
        <title>Osmotic Adaptation and Compatible Solute Biosynthesis of Phototrophic Bacteria as Revealed from Genome Analyses.</title>
        <authorList>
            <person name="Imhoff J.F."/>
            <person name="Rahn T."/>
            <person name="Kunzel S."/>
            <person name="Keller A."/>
            <person name="Neulinger S.C."/>
        </authorList>
    </citation>
    <scope>NUCLEOTIDE SEQUENCE [LARGE SCALE GENOMIC DNA]</scope>
    <source>
        <strain evidence="2 3">DSM 15382</strain>
    </source>
</reference>
<evidence type="ECO:0000313" key="2">
    <source>
        <dbReference type="EMBL" id="MBK1662633.1"/>
    </source>
</evidence>
<proteinExistence type="predicted"/>
<evidence type="ECO:0000256" key="1">
    <source>
        <dbReference type="ARBA" id="ARBA00022679"/>
    </source>
</evidence>
<dbReference type="InterPro" id="IPR029044">
    <property type="entry name" value="Nucleotide-diphossugar_trans"/>
</dbReference>
<dbReference type="Gene3D" id="1.25.40.10">
    <property type="entry name" value="Tetratricopeptide repeat domain"/>
    <property type="match status" value="1"/>
</dbReference>
<dbReference type="SUPFAM" id="SSF48452">
    <property type="entry name" value="TPR-like"/>
    <property type="match status" value="1"/>
</dbReference>
<protein>
    <recommendedName>
        <fullName evidence="4">Tetratricopeptide repeat-containing protein</fullName>
    </recommendedName>
</protein>
<keyword evidence="3" id="KW-1185">Reference proteome</keyword>
<dbReference type="Proteomes" id="UP000697995">
    <property type="component" value="Unassembled WGS sequence"/>
</dbReference>
<dbReference type="InterPro" id="IPR019734">
    <property type="entry name" value="TPR_rpt"/>
</dbReference>
<sequence>MSLGQTEQAAGDRAAALAAFRMADSLSPAEPWPLVEMAAVLRASGAPEAAREALQRALARDPGCIQALEMLGDLSRLEGDIAGARDRYRAALAAQAANPWPWLGLLRCLQEAGEGSQAEALLEEAEAACGTRPELAAARVDLLREQGRLPEALAAARAAAATWPRHPGLWIARFRAERPLAPPAALAACLDAAPAGTLAERARLAQFRGQAAEESWDLAAALARYRDALALQPEDGWTLSDLVRARLLTLDLAGARAALRDLVRRTAAEARLQGRSANPSQTHFGQILDEFALDAPLLAELQALLALAPAARLAPLRALVAAAPDSTVAAIQLLVALRQAGALAVPAAGGPTSGIPPRLAQYWDSGAPPAEIAALMAGWRAAHPGHDATLFDDASARAFLAARCAPAVLAAYARAREPAQKSDLFRLAWLLREGGWYIDADDRCLAPLGSLPAGDAALVLYQEDYGTAGNNVIGAAPGHPVIALALESATAALNRGDRDILWFSTGPGLLTRALARVLAGQPAALAGMRLFERRAMHQVVGMHCELGYKKTERHWSRTAFARRKR</sequence>
<accession>A0ABS1D6W7</accession>
<dbReference type="SMART" id="SM00028">
    <property type="entry name" value="TPR"/>
    <property type="match status" value="3"/>
</dbReference>
<dbReference type="Pfam" id="PF13428">
    <property type="entry name" value="TPR_14"/>
    <property type="match status" value="1"/>
</dbReference>
<evidence type="ECO:0008006" key="4">
    <source>
        <dbReference type="Google" id="ProtNLM"/>
    </source>
</evidence>
<dbReference type="Pfam" id="PF04488">
    <property type="entry name" value="Gly_transf_sug"/>
    <property type="match status" value="1"/>
</dbReference>
<keyword evidence="1" id="KW-0808">Transferase</keyword>
<organism evidence="2 3">
    <name type="scientific">Paracraurococcus ruber</name>
    <dbReference type="NCBI Taxonomy" id="77675"/>
    <lineage>
        <taxon>Bacteria</taxon>
        <taxon>Pseudomonadati</taxon>
        <taxon>Pseudomonadota</taxon>
        <taxon>Alphaproteobacteria</taxon>
        <taxon>Acetobacterales</taxon>
        <taxon>Roseomonadaceae</taxon>
        <taxon>Paracraurococcus</taxon>
    </lineage>
</organism>
<dbReference type="InterPro" id="IPR051706">
    <property type="entry name" value="Glycosyltransferase_domain"/>
</dbReference>
<dbReference type="Gene3D" id="3.90.550.20">
    <property type="match status" value="1"/>
</dbReference>